<dbReference type="PROSITE" id="PS00108">
    <property type="entry name" value="PROTEIN_KINASE_ST"/>
    <property type="match status" value="1"/>
</dbReference>
<evidence type="ECO:0000313" key="25">
    <source>
        <dbReference type="Proteomes" id="UP000827892"/>
    </source>
</evidence>
<evidence type="ECO:0000256" key="19">
    <source>
        <dbReference type="PROSITE-ProRule" id="PRU10141"/>
    </source>
</evidence>
<dbReference type="InterPro" id="IPR000719">
    <property type="entry name" value="Prot_kinase_dom"/>
</dbReference>
<dbReference type="EMBL" id="CP090893">
    <property type="protein sequence ID" value="ULU01366.1"/>
    <property type="molecule type" value="Genomic_DNA"/>
</dbReference>
<dbReference type="FunFam" id="3.30.1120.30:FF:000001">
    <property type="entry name" value="Serine/threonine-protein kinase PLK"/>
    <property type="match status" value="1"/>
</dbReference>
<dbReference type="GO" id="GO:0005737">
    <property type="term" value="C:cytoplasm"/>
    <property type="evidence" value="ECO:0007669"/>
    <property type="project" value="UniProtKB-ARBA"/>
</dbReference>
<dbReference type="InterPro" id="IPR011009">
    <property type="entry name" value="Kinase-like_dom_sf"/>
</dbReference>
<evidence type="ECO:0000256" key="1">
    <source>
        <dbReference type="ARBA" id="ARBA00004123"/>
    </source>
</evidence>
<feature type="compositionally biased region" description="Low complexity" evidence="21">
    <location>
        <begin position="949"/>
        <end position="966"/>
    </location>
</feature>
<keyword evidence="11" id="KW-0995">Kinetochore</keyword>
<dbReference type="SUPFAM" id="SSF82615">
    <property type="entry name" value="Polo-box domain"/>
    <property type="match status" value="2"/>
</dbReference>
<protein>
    <recommendedName>
        <fullName evidence="20">Serine/threonine-protein kinase PLK</fullName>
        <ecNumber evidence="20">2.7.11.21</ecNumber>
    </recommendedName>
    <alternativeName>
        <fullName evidence="20">Polo-like kinase</fullName>
    </alternativeName>
</protein>
<evidence type="ECO:0000256" key="4">
    <source>
        <dbReference type="ARBA" id="ARBA00022454"/>
    </source>
</evidence>
<dbReference type="PANTHER" id="PTHR24345:SF52">
    <property type="entry name" value="SERINE_THREONINE-PROTEIN KINASE PLK-1"/>
    <property type="match status" value="1"/>
</dbReference>
<keyword evidence="14" id="KW-0539">Nucleus</keyword>
<comment type="similarity">
    <text evidence="20">Belongs to the protein kinase superfamily. Ser/Thr protein kinase family. CDC5/Polo subfamily.</text>
</comment>
<feature type="domain" description="POLO box" evidence="23">
    <location>
        <begin position="852"/>
        <end position="934"/>
    </location>
</feature>
<name>A0AAE9DCK7_CAEBR</name>
<evidence type="ECO:0000256" key="7">
    <source>
        <dbReference type="ARBA" id="ARBA00022679"/>
    </source>
</evidence>
<evidence type="ECO:0000256" key="3">
    <source>
        <dbReference type="ARBA" id="ARBA00004629"/>
    </source>
</evidence>
<evidence type="ECO:0000256" key="6">
    <source>
        <dbReference type="ARBA" id="ARBA00022527"/>
    </source>
</evidence>
<dbReference type="AlphaFoldDB" id="A0AAE9DCK7"/>
<evidence type="ECO:0000259" key="23">
    <source>
        <dbReference type="PROSITE" id="PS50078"/>
    </source>
</evidence>
<dbReference type="PROSITE" id="PS50078">
    <property type="entry name" value="POLO_BOX"/>
    <property type="match status" value="2"/>
</dbReference>
<dbReference type="GO" id="GO:0004674">
    <property type="term" value="F:protein serine/threonine kinase activity"/>
    <property type="evidence" value="ECO:0007669"/>
    <property type="project" value="UniProtKB-KW"/>
</dbReference>
<dbReference type="GO" id="GO:0005813">
    <property type="term" value="C:centrosome"/>
    <property type="evidence" value="ECO:0007669"/>
    <property type="project" value="UniProtKB-SubCell"/>
</dbReference>
<dbReference type="CDD" id="cd13118">
    <property type="entry name" value="POLO_box_1"/>
    <property type="match status" value="1"/>
</dbReference>
<comment type="catalytic activity">
    <reaction evidence="17 20">
        <text>L-threonyl-[protein] + ATP = O-phospho-L-threonyl-[protein] + ADP + H(+)</text>
        <dbReference type="Rhea" id="RHEA:46608"/>
        <dbReference type="Rhea" id="RHEA-COMP:11060"/>
        <dbReference type="Rhea" id="RHEA-COMP:11605"/>
        <dbReference type="ChEBI" id="CHEBI:15378"/>
        <dbReference type="ChEBI" id="CHEBI:30013"/>
        <dbReference type="ChEBI" id="CHEBI:30616"/>
        <dbReference type="ChEBI" id="CHEBI:61977"/>
        <dbReference type="ChEBI" id="CHEBI:456216"/>
        <dbReference type="EC" id="2.7.11.21"/>
    </reaction>
</comment>
<dbReference type="GO" id="GO:0051726">
    <property type="term" value="P:regulation of cell cycle"/>
    <property type="evidence" value="ECO:0007669"/>
    <property type="project" value="UniProtKB-ARBA"/>
</dbReference>
<feature type="compositionally biased region" description="Polar residues" evidence="21">
    <location>
        <begin position="972"/>
        <end position="986"/>
    </location>
</feature>
<evidence type="ECO:0000256" key="14">
    <source>
        <dbReference type="ARBA" id="ARBA00023242"/>
    </source>
</evidence>
<dbReference type="Gene3D" id="3.30.1120.30">
    <property type="entry name" value="POLO box domain"/>
    <property type="match status" value="2"/>
</dbReference>
<dbReference type="SMART" id="SM00220">
    <property type="entry name" value="S_TKc"/>
    <property type="match status" value="1"/>
</dbReference>
<dbReference type="Proteomes" id="UP000827892">
    <property type="component" value="Chromosome III"/>
</dbReference>
<dbReference type="CDD" id="cd13117">
    <property type="entry name" value="POLO_box_2"/>
    <property type="match status" value="1"/>
</dbReference>
<dbReference type="GO" id="GO:0005634">
    <property type="term" value="C:nucleus"/>
    <property type="evidence" value="ECO:0007669"/>
    <property type="project" value="UniProtKB-SubCell"/>
</dbReference>
<keyword evidence="9 19" id="KW-0547">Nucleotide-binding</keyword>
<evidence type="ECO:0000256" key="15">
    <source>
        <dbReference type="ARBA" id="ARBA00023254"/>
    </source>
</evidence>
<dbReference type="Gene3D" id="1.10.510.10">
    <property type="entry name" value="Transferase(Phosphotransferase) domain 1"/>
    <property type="match status" value="1"/>
</dbReference>
<dbReference type="InterPro" id="IPR033695">
    <property type="entry name" value="POLO_box_2"/>
</dbReference>
<dbReference type="InterPro" id="IPR000959">
    <property type="entry name" value="POLO_box_dom"/>
</dbReference>
<evidence type="ECO:0000256" key="16">
    <source>
        <dbReference type="ARBA" id="ARBA00023328"/>
    </source>
</evidence>
<evidence type="ECO:0000256" key="8">
    <source>
        <dbReference type="ARBA" id="ARBA00022737"/>
    </source>
</evidence>
<sequence>MPSLSSKSRLFEPCYIWKNQEETKDYKSGQKMGVLSRMLGLKTEEMSRKDKCLGNHQEVSENNHSSPPKLNGGSVLKIANSKNGMFTFDWRNKDEKIKNLEISETDLSKLFIQILEKFNYQIGEIYLDLKKGSDESALSLSGCRKISVRKLYLRLESLSTLEWWLCHVSADDISGISIAPFGDQPNDIPCNIFDYPHFRKCRTLCLMEQCSFTSEQFFSICTSVPHFSFYSDTVCEAVVKSAIEEQVNSTNVEDFVVLEWFFARHVKTEDVIQDLVRPHGDRRERFCHQKQCFEPVDVYSVSNENNKKLSVMIVEDFNGGWTRLPHFKCFEAVRREKNMNRLPNIAKQPAKPSQRKEKAPPEVPALITDKERGAYYEKGRFLGKGGFAHCYELTNRTTREVVAGKVVPKTMLVKQYQRDKMTQEVQIHRELSHKNIVKLFHFFEDSLNVYITLELCARRSLMELHKRRKAVTEPEARYFTHQVVEGVLYLHDLKIIHRDMKLGNLFLNDDLVVKIGDFGLATTVDGDERKKTLCGTPNYIAPEVLNKMGHSFEVDIWAVGCILYILLFGQPPFESKSLEETYSRIRHNNYTIPSVASQPAAALIRKMLDPEPTRRPTAKQVHRDIFFKSGFMPTRLPVSCLTMVPKFAGHETSMMEENVAPNGVDTRGQRPLNGRAGLAPLPHHTLSNNVERERAQQQAAEATFREPEDAYLSQLFHQVAVLLEQRIPGLEEEEAALDGYQSPECLPIFWISKWVDYSDKYGIGYQLCDNSVGVLFNDNSRIMLDTAGGELTYIEKSNKEHYFSMHNGDIPQTLNKKVTLLKYFRSYMNDHLVKAGEGSEQRVGDELARLPTLRVWFRTKSAIVLHLSNGTVQINFFNDHVKMMMCPLMQAVTFIDQNKRMLTYKFSNLQRNGCPEKFLHRLKYAKTMIERLMSDASAVSHNPPRQGEAPRSMASARSASAGSRGPLHSGGQLPQSASGSNIQPRR</sequence>
<accession>A0AAE9DCK7</accession>
<evidence type="ECO:0000256" key="2">
    <source>
        <dbReference type="ARBA" id="ARBA00004300"/>
    </source>
</evidence>
<keyword evidence="5" id="KW-0963">Cytoplasm</keyword>
<dbReference type="GO" id="GO:0005524">
    <property type="term" value="F:ATP binding"/>
    <property type="evidence" value="ECO:0007669"/>
    <property type="project" value="UniProtKB-UniRule"/>
</dbReference>
<dbReference type="InterPro" id="IPR008271">
    <property type="entry name" value="Ser/Thr_kinase_AS"/>
</dbReference>
<dbReference type="Gene3D" id="3.30.200.20">
    <property type="entry name" value="Phosphorylase Kinase, domain 1"/>
    <property type="match status" value="1"/>
</dbReference>
<dbReference type="FunFam" id="3.30.200.20:FF:000091">
    <property type="entry name" value="Serine/threonine-protein kinase PLK"/>
    <property type="match status" value="1"/>
</dbReference>
<comment type="subcellular location">
    <subcellularLocation>
        <location evidence="3">Chromosome</location>
        <location evidence="3">Centromere</location>
        <location evidence="3">Kinetochore</location>
    </subcellularLocation>
    <subcellularLocation>
        <location evidence="2">Cytoplasm</location>
        <location evidence="2">Cytoskeleton</location>
        <location evidence="2">Microtubule organizing center</location>
        <location evidence="2">Centrosome</location>
    </subcellularLocation>
    <subcellularLocation>
        <location evidence="1">Nucleus</location>
    </subcellularLocation>
</comment>
<evidence type="ECO:0000256" key="11">
    <source>
        <dbReference type="ARBA" id="ARBA00022838"/>
    </source>
</evidence>
<keyword evidence="7 20" id="KW-0808">Transferase</keyword>
<keyword evidence="8" id="KW-0677">Repeat</keyword>
<dbReference type="InterPro" id="IPR033701">
    <property type="entry name" value="POLO_box_1"/>
</dbReference>
<dbReference type="InterPro" id="IPR036947">
    <property type="entry name" value="POLO_box_dom_sf"/>
</dbReference>
<dbReference type="PANTHER" id="PTHR24345">
    <property type="entry name" value="SERINE/THREONINE-PROTEIN KINASE PLK"/>
    <property type="match status" value="1"/>
</dbReference>
<keyword evidence="15" id="KW-0469">Meiosis</keyword>
<keyword evidence="13" id="KW-0206">Cytoskeleton</keyword>
<feature type="region of interest" description="Disordered" evidence="21">
    <location>
        <begin position="55"/>
        <end position="74"/>
    </location>
</feature>
<keyword evidence="16" id="KW-0137">Centromere</keyword>
<dbReference type="GO" id="GO:0000776">
    <property type="term" value="C:kinetochore"/>
    <property type="evidence" value="ECO:0007669"/>
    <property type="project" value="UniProtKB-KW"/>
</dbReference>
<evidence type="ECO:0000313" key="24">
    <source>
        <dbReference type="EMBL" id="ULU01366.1"/>
    </source>
</evidence>
<evidence type="ECO:0000256" key="18">
    <source>
        <dbReference type="ARBA" id="ARBA00048347"/>
    </source>
</evidence>
<dbReference type="SUPFAM" id="SSF56112">
    <property type="entry name" value="Protein kinase-like (PK-like)"/>
    <property type="match status" value="1"/>
</dbReference>
<dbReference type="Pfam" id="PF00069">
    <property type="entry name" value="Pkinase"/>
    <property type="match status" value="1"/>
</dbReference>
<evidence type="ECO:0000256" key="9">
    <source>
        <dbReference type="ARBA" id="ARBA00022741"/>
    </source>
</evidence>
<feature type="region of interest" description="Disordered" evidence="21">
    <location>
        <begin position="936"/>
        <end position="986"/>
    </location>
</feature>
<dbReference type="InterPro" id="IPR017441">
    <property type="entry name" value="Protein_kinase_ATP_BS"/>
</dbReference>
<keyword evidence="12 19" id="KW-0067">ATP-binding</keyword>
<keyword evidence="10 20" id="KW-0418">Kinase</keyword>
<evidence type="ECO:0000256" key="17">
    <source>
        <dbReference type="ARBA" id="ARBA00047802"/>
    </source>
</evidence>
<gene>
    <name evidence="24" type="ORF">L3Y34_001605</name>
</gene>
<keyword evidence="6 20" id="KW-0723">Serine/threonine-protein kinase</keyword>
<keyword evidence="4" id="KW-0158">Chromosome</keyword>
<comment type="catalytic activity">
    <reaction evidence="18">
        <text>L-seryl-[protein] + ATP = O-phospho-L-seryl-[protein] + ADP + H(+)</text>
        <dbReference type="Rhea" id="RHEA:17989"/>
        <dbReference type="Rhea" id="RHEA-COMP:9863"/>
        <dbReference type="Rhea" id="RHEA-COMP:11604"/>
        <dbReference type="ChEBI" id="CHEBI:15378"/>
        <dbReference type="ChEBI" id="CHEBI:29999"/>
        <dbReference type="ChEBI" id="CHEBI:30616"/>
        <dbReference type="ChEBI" id="CHEBI:83421"/>
        <dbReference type="ChEBI" id="CHEBI:456216"/>
        <dbReference type="EC" id="2.7.11.21"/>
    </reaction>
</comment>
<evidence type="ECO:0000256" key="5">
    <source>
        <dbReference type="ARBA" id="ARBA00022490"/>
    </source>
</evidence>
<organism evidence="24 25">
    <name type="scientific">Caenorhabditis briggsae</name>
    <dbReference type="NCBI Taxonomy" id="6238"/>
    <lineage>
        <taxon>Eukaryota</taxon>
        <taxon>Metazoa</taxon>
        <taxon>Ecdysozoa</taxon>
        <taxon>Nematoda</taxon>
        <taxon>Chromadorea</taxon>
        <taxon>Rhabditida</taxon>
        <taxon>Rhabditina</taxon>
        <taxon>Rhabditomorpha</taxon>
        <taxon>Rhabditoidea</taxon>
        <taxon>Rhabditidae</taxon>
        <taxon>Peloderinae</taxon>
        <taxon>Caenorhabditis</taxon>
    </lineage>
</organism>
<evidence type="ECO:0000256" key="13">
    <source>
        <dbReference type="ARBA" id="ARBA00023212"/>
    </source>
</evidence>
<evidence type="ECO:0000256" key="20">
    <source>
        <dbReference type="RuleBase" id="RU361162"/>
    </source>
</evidence>
<evidence type="ECO:0000256" key="21">
    <source>
        <dbReference type="SAM" id="MobiDB-lite"/>
    </source>
</evidence>
<dbReference type="GO" id="GO:0051321">
    <property type="term" value="P:meiotic cell cycle"/>
    <property type="evidence" value="ECO:0007669"/>
    <property type="project" value="UniProtKB-KW"/>
</dbReference>
<evidence type="ECO:0000256" key="10">
    <source>
        <dbReference type="ARBA" id="ARBA00022777"/>
    </source>
</evidence>
<evidence type="ECO:0000259" key="22">
    <source>
        <dbReference type="PROSITE" id="PS50011"/>
    </source>
</evidence>
<dbReference type="CDD" id="cd14099">
    <property type="entry name" value="STKc_PLK"/>
    <property type="match status" value="1"/>
</dbReference>
<feature type="domain" description="POLO box" evidence="23">
    <location>
        <begin position="750"/>
        <end position="830"/>
    </location>
</feature>
<dbReference type="EC" id="2.7.11.21" evidence="20"/>
<dbReference type="FunFam" id="1.10.510.10:FF:000727">
    <property type="entry name" value="Serine/threonine-protein kinase PLK"/>
    <property type="match status" value="1"/>
</dbReference>
<dbReference type="PROSITE" id="PS50011">
    <property type="entry name" value="PROTEIN_KINASE_DOM"/>
    <property type="match status" value="1"/>
</dbReference>
<feature type="domain" description="Protein kinase" evidence="22">
    <location>
        <begin position="376"/>
        <end position="627"/>
    </location>
</feature>
<dbReference type="Pfam" id="PF00659">
    <property type="entry name" value="POLO_box"/>
    <property type="match status" value="2"/>
</dbReference>
<proteinExistence type="inferred from homology"/>
<reference evidence="24 25" key="1">
    <citation type="submission" date="2022-05" db="EMBL/GenBank/DDBJ databases">
        <title>Chromosome-level reference genomes for two strains of Caenorhabditis briggsae: an improved platform for comparative genomics.</title>
        <authorList>
            <person name="Stevens L."/>
            <person name="Andersen E.C."/>
        </authorList>
    </citation>
    <scope>NUCLEOTIDE SEQUENCE [LARGE SCALE GENOMIC DNA]</scope>
    <source>
        <strain evidence="24">QX1410_ONT</strain>
        <tissue evidence="24">Whole-organism</tissue>
    </source>
</reference>
<feature type="binding site" evidence="19">
    <location>
        <position position="405"/>
    </location>
    <ligand>
        <name>ATP</name>
        <dbReference type="ChEBI" id="CHEBI:30616"/>
    </ligand>
</feature>
<dbReference type="PROSITE" id="PS00107">
    <property type="entry name" value="PROTEIN_KINASE_ATP"/>
    <property type="match status" value="1"/>
</dbReference>
<evidence type="ECO:0000256" key="12">
    <source>
        <dbReference type="ARBA" id="ARBA00022840"/>
    </source>
</evidence>